<keyword evidence="2" id="KW-1185">Reference proteome</keyword>
<dbReference type="AlphaFoldDB" id="A0A9P7QA19"/>
<comment type="caution">
    <text evidence="1">The sequence shown here is derived from an EMBL/GenBank/DDBJ whole genome shotgun (WGS) entry which is preliminary data.</text>
</comment>
<reference evidence="1 2" key="1">
    <citation type="journal article" date="2020" name="bioRxiv">
        <title>Whole genome comparisons of ergot fungi reveals the divergence and evolution of species within the genus Claviceps are the result of varying mechanisms driving genome evolution and host range expansion.</title>
        <authorList>
            <person name="Wyka S.A."/>
            <person name="Mondo S.J."/>
            <person name="Liu M."/>
            <person name="Dettman J."/>
            <person name="Nalam V."/>
            <person name="Broders K.D."/>
        </authorList>
    </citation>
    <scope>NUCLEOTIDE SEQUENCE [LARGE SCALE GENOMIC DNA]</scope>
    <source>
        <strain evidence="1 2">Clav52</strain>
    </source>
</reference>
<dbReference type="Proteomes" id="UP000707071">
    <property type="component" value="Unassembled WGS sequence"/>
</dbReference>
<dbReference type="EMBL" id="SRRH01000670">
    <property type="protein sequence ID" value="KAG6285988.1"/>
    <property type="molecule type" value="Genomic_DNA"/>
</dbReference>
<proteinExistence type="predicted"/>
<evidence type="ECO:0000313" key="2">
    <source>
        <dbReference type="Proteomes" id="UP000707071"/>
    </source>
</evidence>
<sequence>MDQLFIDAIQQNPTAGYLTEFRKEAEKMGVRHSGDLDNLGKRNLRGLVTILFSGLENHPAGKTLRLSQASWLLKAATISLPSLGPLLSRTIAYRSGGR</sequence>
<accession>A0A9P7QA19</accession>
<name>A0A9P7QA19_9HYPO</name>
<organism evidence="1 2">
    <name type="scientific">Claviceps aff. purpurea</name>
    <dbReference type="NCBI Taxonomy" id="1967640"/>
    <lineage>
        <taxon>Eukaryota</taxon>
        <taxon>Fungi</taxon>
        <taxon>Dikarya</taxon>
        <taxon>Ascomycota</taxon>
        <taxon>Pezizomycotina</taxon>
        <taxon>Sordariomycetes</taxon>
        <taxon>Hypocreomycetidae</taxon>
        <taxon>Hypocreales</taxon>
        <taxon>Clavicipitaceae</taxon>
        <taxon>Claviceps</taxon>
    </lineage>
</organism>
<protein>
    <submittedName>
        <fullName evidence="1">Uncharacterized protein</fullName>
    </submittedName>
</protein>
<gene>
    <name evidence="1" type="ORF">E4U09_006969</name>
</gene>
<evidence type="ECO:0000313" key="1">
    <source>
        <dbReference type="EMBL" id="KAG6285988.1"/>
    </source>
</evidence>